<organism evidence="4">
    <name type="scientific">Angiostrongylus costaricensis</name>
    <name type="common">Nematode worm</name>
    <dbReference type="NCBI Taxonomy" id="334426"/>
    <lineage>
        <taxon>Eukaryota</taxon>
        <taxon>Metazoa</taxon>
        <taxon>Ecdysozoa</taxon>
        <taxon>Nematoda</taxon>
        <taxon>Chromadorea</taxon>
        <taxon>Rhabditida</taxon>
        <taxon>Rhabditina</taxon>
        <taxon>Rhabditomorpha</taxon>
        <taxon>Strongyloidea</taxon>
        <taxon>Metastrongylidae</taxon>
        <taxon>Angiostrongylus</taxon>
    </lineage>
</organism>
<sequence>MPFDVLLKSVNEASATAGNSGVSLETRSYFASELAAADLRITRRPPIKDVRAKTTMADETREERNQLARQDASVSTYSRRSPLGSGRQVSLLEAFAHCIGLGRSCPDGVRRILASQLSVGNALADLRAIAQSTALAGHCGTLPCFVVQHPDCQRPALPAGQAETPAPRPVAPSRPPPPPPTFDNYISVSIHLTSLEPQPLKSCIANPPKRMRNIHNLMIRTNDLWLDLDDDICSSDSSPSVSPTLRAPAIALPPPPPKSAPPFAQAAQALFSRNLLKDLWQRHLL</sequence>
<accession>A0A158PFS5</accession>
<protein>
    <submittedName>
        <fullName evidence="2 4">Uncharacterized protein</fullName>
    </submittedName>
</protein>
<keyword evidence="3" id="KW-1185">Reference proteome</keyword>
<name>A0A158PFS5_ANGCS</name>
<dbReference type="WBParaSite" id="ACOC_0000434901-mRNA-1">
    <property type="protein sequence ID" value="ACOC_0000434901-mRNA-1"/>
    <property type="gene ID" value="ACOC_0000434901"/>
</dbReference>
<dbReference type="AlphaFoldDB" id="A0A158PFS5"/>
<evidence type="ECO:0000256" key="1">
    <source>
        <dbReference type="SAM" id="MobiDB-lite"/>
    </source>
</evidence>
<feature type="region of interest" description="Disordered" evidence="1">
    <location>
        <begin position="156"/>
        <end position="182"/>
    </location>
</feature>
<feature type="compositionally biased region" description="Basic and acidic residues" evidence="1">
    <location>
        <begin position="51"/>
        <end position="66"/>
    </location>
</feature>
<evidence type="ECO:0000313" key="4">
    <source>
        <dbReference type="WBParaSite" id="ACOC_0000434901-mRNA-1"/>
    </source>
</evidence>
<reference evidence="2 3" key="2">
    <citation type="submission" date="2018-11" db="EMBL/GenBank/DDBJ databases">
        <authorList>
            <consortium name="Pathogen Informatics"/>
        </authorList>
    </citation>
    <scope>NUCLEOTIDE SEQUENCE [LARGE SCALE GENOMIC DNA]</scope>
    <source>
        <strain evidence="2 3">Costa Rica</strain>
    </source>
</reference>
<evidence type="ECO:0000313" key="3">
    <source>
        <dbReference type="Proteomes" id="UP000267027"/>
    </source>
</evidence>
<reference evidence="4" key="1">
    <citation type="submission" date="2016-04" db="UniProtKB">
        <authorList>
            <consortium name="WormBaseParasite"/>
        </authorList>
    </citation>
    <scope>IDENTIFICATION</scope>
</reference>
<feature type="region of interest" description="Disordered" evidence="1">
    <location>
        <begin position="51"/>
        <end position="84"/>
    </location>
</feature>
<gene>
    <name evidence="2" type="ORF">ACOC_LOCUS4350</name>
</gene>
<proteinExistence type="predicted"/>
<dbReference type="Proteomes" id="UP000267027">
    <property type="component" value="Unassembled WGS sequence"/>
</dbReference>
<dbReference type="EMBL" id="UYYA01003812">
    <property type="protein sequence ID" value="VDM55935.1"/>
    <property type="molecule type" value="Genomic_DNA"/>
</dbReference>
<feature type="compositionally biased region" description="Pro residues" evidence="1">
    <location>
        <begin position="166"/>
        <end position="181"/>
    </location>
</feature>
<dbReference type="OrthoDB" id="5856946at2759"/>
<evidence type="ECO:0000313" key="2">
    <source>
        <dbReference type="EMBL" id="VDM55935.1"/>
    </source>
</evidence>